<dbReference type="InterPro" id="IPR023982">
    <property type="entry name" value="CHP04029_CMD-like"/>
</dbReference>
<dbReference type="InterPro" id="IPR029032">
    <property type="entry name" value="AhpD-like"/>
</dbReference>
<name>A0A7J5BPD6_9MICO</name>
<gene>
    <name evidence="2" type="ORF">F8O01_13095</name>
</gene>
<dbReference type="EMBL" id="WBJZ01000017">
    <property type="protein sequence ID" value="KAB1654826.1"/>
    <property type="molecule type" value="Genomic_DNA"/>
</dbReference>
<dbReference type="NCBIfam" id="TIGR04029">
    <property type="entry name" value="CMD_Avi_7170"/>
    <property type="match status" value="1"/>
</dbReference>
<keyword evidence="3" id="KW-1185">Reference proteome</keyword>
<evidence type="ECO:0000256" key="1">
    <source>
        <dbReference type="SAM" id="MobiDB-lite"/>
    </source>
</evidence>
<feature type="region of interest" description="Disordered" evidence="1">
    <location>
        <begin position="1"/>
        <end position="32"/>
    </location>
</feature>
<dbReference type="Gene3D" id="1.20.1290.10">
    <property type="entry name" value="AhpD-like"/>
    <property type="match status" value="1"/>
</dbReference>
<feature type="compositionally biased region" description="Basic residues" evidence="1">
    <location>
        <begin position="1"/>
        <end position="12"/>
    </location>
</feature>
<accession>A0A7J5BPD6</accession>
<organism evidence="2 3">
    <name type="scientific">Pseudoclavibacter chungangensis</name>
    <dbReference type="NCBI Taxonomy" id="587635"/>
    <lineage>
        <taxon>Bacteria</taxon>
        <taxon>Bacillati</taxon>
        <taxon>Actinomycetota</taxon>
        <taxon>Actinomycetes</taxon>
        <taxon>Micrococcales</taxon>
        <taxon>Microbacteriaceae</taxon>
        <taxon>Pseudoclavibacter</taxon>
    </lineage>
</organism>
<dbReference type="SUPFAM" id="SSF69118">
    <property type="entry name" value="AhpD-like"/>
    <property type="match status" value="1"/>
</dbReference>
<proteinExistence type="predicted"/>
<protein>
    <submittedName>
        <fullName evidence="2">CMD domain protein</fullName>
    </submittedName>
</protein>
<evidence type="ECO:0000313" key="2">
    <source>
        <dbReference type="EMBL" id="KAB1654826.1"/>
    </source>
</evidence>
<reference evidence="2 3" key="1">
    <citation type="submission" date="2019-09" db="EMBL/GenBank/DDBJ databases">
        <title>Phylogeny of genus Pseudoclavibacter and closely related genus.</title>
        <authorList>
            <person name="Li Y."/>
        </authorList>
    </citation>
    <scope>NUCLEOTIDE SEQUENCE [LARGE SCALE GENOMIC DNA]</scope>
    <source>
        <strain evidence="2 3">DSM 23821</strain>
    </source>
</reference>
<feature type="compositionally biased region" description="Low complexity" evidence="1">
    <location>
        <begin position="23"/>
        <end position="32"/>
    </location>
</feature>
<dbReference type="Proteomes" id="UP000467240">
    <property type="component" value="Unassembled WGS sequence"/>
</dbReference>
<dbReference type="OrthoDB" id="8718286at2"/>
<comment type="caution">
    <text evidence="2">The sequence shown here is derived from an EMBL/GenBank/DDBJ whole genome shotgun (WGS) entry which is preliminary data.</text>
</comment>
<evidence type="ECO:0000313" key="3">
    <source>
        <dbReference type="Proteomes" id="UP000467240"/>
    </source>
</evidence>
<dbReference type="AlphaFoldDB" id="A0A7J5BPD6"/>
<sequence>MTSRSGTRRHRACRFEPHGSRGPGASRPRPRAIGRSAYVSDDVIDEVLAILPGDPLDAIRAARPAARENAQRSYEALFEPVDASEASLAERALVAQFVTGVSREPLLTDWYRAAAVDAGAESQAEVVDALVATSATTGPFGAYAEVGLAEESTDGLRLTIDAATRQLLGARLASAIEHAHLLVFRPREASAAALDRLLDAGWSTTGIVTISQLIAFVSFQLRLVIGLGALQADLVESGATAPTGTATPRSDS</sequence>